<dbReference type="Proteomes" id="UP000594261">
    <property type="component" value="Chromosome 10"/>
</dbReference>
<dbReference type="InParanoid" id="A0A7N2MPY8"/>
<dbReference type="Gramene" id="QL10p014886:mrna">
    <property type="protein sequence ID" value="QL10p014886:mrna"/>
    <property type="gene ID" value="QL10p014886"/>
</dbReference>
<evidence type="ECO:0000259" key="4">
    <source>
        <dbReference type="Pfam" id="PF04780"/>
    </source>
</evidence>
<sequence length="406" mass="45916">MFPKLNMTGDTKAMRNGIIAAKPLLRHHNQGNNRDEYEVGALFAHEEEERQSKHNQKPVERSSQEFDHREAQMFATNRDVMAFGTAKLAELSTACGLGRYSEKSSSPMDDANSGPQVHEIKEKIVLNEDASCLLLDESLLPIECAPGIGHGAAIDNVAAAGTANGALADADAVLSWIFAGPTSGEQLASWMRTKEDKIQGGMEILQMLEKEFCQLQSLYERKCEHIRYEEALQAVEKLCLVEGKKRENVTEFVHRSYESVLRKQKELLESENDVMFNDSRFKLNAISNVLKEAEALNVYQFGYEETYGGVNSQLCDLESGEDDDWRAKDYLHQVDTCIEVAIQRQKEQLSIELSKIDARIMRNVTWKQQLELKLEPVSAHDYRSILLPLVKSYLRAHLEDLAEKMC</sequence>
<dbReference type="InterPro" id="IPR006865">
    <property type="entry name" value="DUF629"/>
</dbReference>
<evidence type="ECO:0000313" key="6">
    <source>
        <dbReference type="Proteomes" id="UP000594261"/>
    </source>
</evidence>
<dbReference type="InterPro" id="IPR052398">
    <property type="entry name" value="Ubiquitin_hydrolase_53/54"/>
</dbReference>
<keyword evidence="6" id="KW-1185">Reference proteome</keyword>
<reference evidence="5 6" key="1">
    <citation type="journal article" date="2016" name="G3 (Bethesda)">
        <title>First Draft Assembly and Annotation of the Genome of a California Endemic Oak Quercus lobata Nee (Fagaceae).</title>
        <authorList>
            <person name="Sork V.L."/>
            <person name="Fitz-Gibbon S.T."/>
            <person name="Puiu D."/>
            <person name="Crepeau M."/>
            <person name="Gugger P.F."/>
            <person name="Sherman R."/>
            <person name="Stevens K."/>
            <person name="Langley C.H."/>
            <person name="Pellegrini M."/>
            <person name="Salzberg S.L."/>
        </authorList>
    </citation>
    <scope>NUCLEOTIDE SEQUENCE [LARGE SCALE GENOMIC DNA]</scope>
    <source>
        <strain evidence="5 6">cv. SW786</strain>
    </source>
</reference>
<evidence type="ECO:0000256" key="3">
    <source>
        <dbReference type="SAM" id="MobiDB-lite"/>
    </source>
</evidence>
<feature type="region of interest" description="Disordered" evidence="3">
    <location>
        <begin position="46"/>
        <end position="66"/>
    </location>
</feature>
<dbReference type="Pfam" id="PF04780">
    <property type="entry name" value="DUF629"/>
    <property type="match status" value="1"/>
</dbReference>
<dbReference type="PANTHER" id="PTHR22975:SF9">
    <property type="entry name" value="ECHINUS SPLICE FORM 3"/>
    <property type="match status" value="1"/>
</dbReference>
<feature type="domain" description="DUF629" evidence="4">
    <location>
        <begin position="88"/>
        <end position="340"/>
    </location>
</feature>
<keyword evidence="2" id="KW-0378">Hydrolase</keyword>
<dbReference type="PANTHER" id="PTHR22975">
    <property type="entry name" value="UBIQUITIN SPECIFIC PROTEINASE"/>
    <property type="match status" value="1"/>
</dbReference>
<dbReference type="AlphaFoldDB" id="A0A7N2MPY8"/>
<organism evidence="5 6">
    <name type="scientific">Quercus lobata</name>
    <name type="common">Valley oak</name>
    <dbReference type="NCBI Taxonomy" id="97700"/>
    <lineage>
        <taxon>Eukaryota</taxon>
        <taxon>Viridiplantae</taxon>
        <taxon>Streptophyta</taxon>
        <taxon>Embryophyta</taxon>
        <taxon>Tracheophyta</taxon>
        <taxon>Spermatophyta</taxon>
        <taxon>Magnoliopsida</taxon>
        <taxon>eudicotyledons</taxon>
        <taxon>Gunneridae</taxon>
        <taxon>Pentapetalae</taxon>
        <taxon>rosids</taxon>
        <taxon>fabids</taxon>
        <taxon>Fagales</taxon>
        <taxon>Fagaceae</taxon>
        <taxon>Quercus</taxon>
    </lineage>
</organism>
<dbReference type="EnsemblPlants" id="QL10p014886:mrna">
    <property type="protein sequence ID" value="QL10p014886:mrna"/>
    <property type="gene ID" value="QL10p014886"/>
</dbReference>
<name>A0A7N2MPY8_QUELO</name>
<protein>
    <recommendedName>
        <fullName evidence="4">DUF629 domain-containing protein</fullName>
    </recommendedName>
</protein>
<evidence type="ECO:0000313" key="5">
    <source>
        <dbReference type="EnsemblPlants" id="QL10p014886:mrna"/>
    </source>
</evidence>
<proteinExistence type="predicted"/>
<accession>A0A7N2MPY8</accession>
<evidence type="ECO:0000256" key="1">
    <source>
        <dbReference type="ARBA" id="ARBA00022786"/>
    </source>
</evidence>
<dbReference type="EMBL" id="LRBV02000010">
    <property type="status" value="NOT_ANNOTATED_CDS"/>
    <property type="molecule type" value="Genomic_DNA"/>
</dbReference>
<reference evidence="5" key="2">
    <citation type="submission" date="2021-01" db="UniProtKB">
        <authorList>
            <consortium name="EnsemblPlants"/>
        </authorList>
    </citation>
    <scope>IDENTIFICATION</scope>
</reference>
<evidence type="ECO:0000256" key="2">
    <source>
        <dbReference type="ARBA" id="ARBA00022801"/>
    </source>
</evidence>
<keyword evidence="1" id="KW-0833">Ubl conjugation pathway</keyword>
<dbReference type="OMA" id="HIRYEEA"/>
<dbReference type="GO" id="GO:0016787">
    <property type="term" value="F:hydrolase activity"/>
    <property type="evidence" value="ECO:0007669"/>
    <property type="project" value="UniProtKB-KW"/>
</dbReference>